<sequence length="133" mass="15515">MSKTPCSVLNSKIRGKKVYLPDDDESLISTALSLVWTKTDKKIDSCTFEQDRVRMSYKKNEGRIYYDLEESLSNFTFIDKLHLIVIKIQSLMVKIDELLELFVTMIVMGIVMIFVVEEVEAQLMPEINWKKKD</sequence>
<evidence type="ECO:0000256" key="1">
    <source>
        <dbReference type="SAM" id="Phobius"/>
    </source>
</evidence>
<gene>
    <name evidence="2" type="ORF">RCL2_001019300</name>
</gene>
<proteinExistence type="predicted"/>
<name>A0A8H3LC65_9GLOM</name>
<accession>A0A8H3LC65</accession>
<dbReference type="AlphaFoldDB" id="A0A8H3LC65"/>
<keyword evidence="1" id="KW-1133">Transmembrane helix</keyword>
<dbReference type="Proteomes" id="UP000615446">
    <property type="component" value="Unassembled WGS sequence"/>
</dbReference>
<feature type="transmembrane region" description="Helical" evidence="1">
    <location>
        <begin position="98"/>
        <end position="116"/>
    </location>
</feature>
<keyword evidence="1" id="KW-0812">Transmembrane</keyword>
<keyword evidence="1" id="KW-0472">Membrane</keyword>
<comment type="caution">
    <text evidence="2">The sequence shown here is derived from an EMBL/GenBank/DDBJ whole genome shotgun (WGS) entry which is preliminary data.</text>
</comment>
<dbReference type="OrthoDB" id="2411379at2759"/>
<evidence type="ECO:0000313" key="2">
    <source>
        <dbReference type="EMBL" id="GES83023.1"/>
    </source>
</evidence>
<organism evidence="2 3">
    <name type="scientific">Rhizophagus clarus</name>
    <dbReference type="NCBI Taxonomy" id="94130"/>
    <lineage>
        <taxon>Eukaryota</taxon>
        <taxon>Fungi</taxon>
        <taxon>Fungi incertae sedis</taxon>
        <taxon>Mucoromycota</taxon>
        <taxon>Glomeromycotina</taxon>
        <taxon>Glomeromycetes</taxon>
        <taxon>Glomerales</taxon>
        <taxon>Glomeraceae</taxon>
        <taxon>Rhizophagus</taxon>
    </lineage>
</organism>
<dbReference type="EMBL" id="BLAL01000066">
    <property type="protein sequence ID" value="GES83023.1"/>
    <property type="molecule type" value="Genomic_DNA"/>
</dbReference>
<reference evidence="2" key="1">
    <citation type="submission" date="2019-10" db="EMBL/GenBank/DDBJ databases">
        <title>Conservation and host-specific expression of non-tandemly repeated heterogenous ribosome RNA gene in arbuscular mycorrhizal fungi.</title>
        <authorList>
            <person name="Maeda T."/>
            <person name="Kobayashi Y."/>
            <person name="Nakagawa T."/>
            <person name="Ezawa T."/>
            <person name="Yamaguchi K."/>
            <person name="Bino T."/>
            <person name="Nishimoto Y."/>
            <person name="Shigenobu S."/>
            <person name="Kawaguchi M."/>
        </authorList>
    </citation>
    <scope>NUCLEOTIDE SEQUENCE</scope>
    <source>
        <strain evidence="2">HR1</strain>
    </source>
</reference>
<protein>
    <submittedName>
        <fullName evidence="2">Uncharacterized protein</fullName>
    </submittedName>
</protein>
<evidence type="ECO:0000313" key="3">
    <source>
        <dbReference type="Proteomes" id="UP000615446"/>
    </source>
</evidence>